<dbReference type="AlphaFoldDB" id="A0A0M3UG23"/>
<accession>A0A0M3UG23</accession>
<keyword evidence="3" id="KW-1185">Reference proteome</keyword>
<dbReference type="RefSeq" id="WP_062006475.1">
    <property type="nucleotide sequence ID" value="NZ_CP012677.1"/>
</dbReference>
<dbReference type="PANTHER" id="PTHR43591">
    <property type="entry name" value="METHYLTRANSFERASE"/>
    <property type="match status" value="1"/>
</dbReference>
<name>A0A0M3UG23_9MICC</name>
<gene>
    <name evidence="2" type="ORF">AOC05_06120</name>
</gene>
<dbReference type="PANTHER" id="PTHR43591:SF24">
    <property type="entry name" value="2-METHOXY-6-POLYPRENYL-1,4-BENZOQUINOL METHYLASE, MITOCHONDRIAL"/>
    <property type="match status" value="1"/>
</dbReference>
<evidence type="ECO:0000259" key="1">
    <source>
        <dbReference type="Pfam" id="PF13649"/>
    </source>
</evidence>
<dbReference type="GO" id="GO:0008168">
    <property type="term" value="F:methyltransferase activity"/>
    <property type="evidence" value="ECO:0007669"/>
    <property type="project" value="TreeGrafter"/>
</dbReference>
<evidence type="ECO:0000313" key="3">
    <source>
        <dbReference type="Proteomes" id="UP000062833"/>
    </source>
</evidence>
<dbReference type="InterPro" id="IPR041698">
    <property type="entry name" value="Methyltransf_25"/>
</dbReference>
<dbReference type="PATRIC" id="fig|656366.3.peg.1308"/>
<dbReference type="CDD" id="cd02440">
    <property type="entry name" value="AdoMet_MTases"/>
    <property type="match status" value="1"/>
</dbReference>
<proteinExistence type="predicted"/>
<sequence length="300" mass="32006">MTTHGDHHQGQHAASGHSHGAGLAETLTLDSLILGQYLEQATELAAGLVATVPATILDIGAGSGAGTVALAQRFENANIIALDKSAEMLAQTLQACRKQGLDGRVSCVLADLDGPWPAVPAADLIWASSSLHELADPEQAMREMFARLNPGGLLVVIEMDSLPRFLSAAMLEDGTGLSALEARLHGALEQRHWNSHPDWRAGLQRAGFDVLEQRTLPTVGRSTPELTSRYTRIFLGRIREALDGVASTTDLATLDRLLASDGPEALGQRTDLEARGNRTAWVARKPWAARATSYRATVSA</sequence>
<organism evidence="2 3">
    <name type="scientific">Arthrobacter alpinus</name>
    <dbReference type="NCBI Taxonomy" id="656366"/>
    <lineage>
        <taxon>Bacteria</taxon>
        <taxon>Bacillati</taxon>
        <taxon>Actinomycetota</taxon>
        <taxon>Actinomycetes</taxon>
        <taxon>Micrococcales</taxon>
        <taxon>Micrococcaceae</taxon>
        <taxon>Arthrobacter</taxon>
    </lineage>
</organism>
<dbReference type="SUPFAM" id="SSF53335">
    <property type="entry name" value="S-adenosyl-L-methionine-dependent methyltransferases"/>
    <property type="match status" value="1"/>
</dbReference>
<protein>
    <recommendedName>
        <fullName evidence="1">Methyltransferase domain-containing protein</fullName>
    </recommendedName>
</protein>
<dbReference type="Proteomes" id="UP000062833">
    <property type="component" value="Chromosome"/>
</dbReference>
<dbReference type="Pfam" id="PF13649">
    <property type="entry name" value="Methyltransf_25"/>
    <property type="match status" value="1"/>
</dbReference>
<dbReference type="OrthoDB" id="3382693at2"/>
<evidence type="ECO:0000313" key="2">
    <source>
        <dbReference type="EMBL" id="ALE92009.1"/>
    </source>
</evidence>
<dbReference type="EMBL" id="CP012677">
    <property type="protein sequence ID" value="ALE92009.1"/>
    <property type="molecule type" value="Genomic_DNA"/>
</dbReference>
<feature type="domain" description="Methyltransferase" evidence="1">
    <location>
        <begin position="56"/>
        <end position="152"/>
    </location>
</feature>
<dbReference type="KEGG" id="aaq:AOC05_06120"/>
<dbReference type="Gene3D" id="3.40.50.150">
    <property type="entry name" value="Vaccinia Virus protein VP39"/>
    <property type="match status" value="1"/>
</dbReference>
<reference evidence="3" key="1">
    <citation type="submission" date="2015-09" db="EMBL/GenBank/DDBJ databases">
        <title>Complete genome of Arthrobacter alpinus strain R3.8.</title>
        <authorList>
            <person name="See-Too W.S."/>
            <person name="Chan K.G."/>
        </authorList>
    </citation>
    <scope>NUCLEOTIDE SEQUENCE [LARGE SCALE GENOMIC DNA]</scope>
    <source>
        <strain evidence="3">R3.8</strain>
    </source>
</reference>
<dbReference type="InterPro" id="IPR029063">
    <property type="entry name" value="SAM-dependent_MTases_sf"/>
</dbReference>